<feature type="transmembrane region" description="Helical" evidence="2">
    <location>
        <begin position="12"/>
        <end position="35"/>
    </location>
</feature>
<evidence type="ECO:0000313" key="3">
    <source>
        <dbReference type="EMBL" id="KAG9683563.1"/>
    </source>
</evidence>
<keyword evidence="2" id="KW-0812">Transmembrane</keyword>
<feature type="non-terminal residue" evidence="3">
    <location>
        <position position="207"/>
    </location>
</feature>
<keyword evidence="2" id="KW-1133">Transmembrane helix</keyword>
<dbReference type="Proteomes" id="UP000779574">
    <property type="component" value="Unassembled WGS sequence"/>
</dbReference>
<evidence type="ECO:0000313" key="4">
    <source>
        <dbReference type="Proteomes" id="UP000779574"/>
    </source>
</evidence>
<feature type="transmembrane region" description="Helical" evidence="2">
    <location>
        <begin position="55"/>
        <end position="78"/>
    </location>
</feature>
<comment type="caution">
    <text evidence="3">The sequence shown here is derived from an EMBL/GenBank/DDBJ whole genome shotgun (WGS) entry which is preliminary data.</text>
</comment>
<feature type="compositionally biased region" description="Basic and acidic residues" evidence="1">
    <location>
        <begin position="119"/>
        <end position="129"/>
    </location>
</feature>
<evidence type="ECO:0000256" key="1">
    <source>
        <dbReference type="SAM" id="MobiDB-lite"/>
    </source>
</evidence>
<sequence length="207" mass="23248">MKNYQIQQPHRLAALQEMAGSFLVCGLSAVASYLFSRGILDYIEFAIQRSEIVFAMYFEIGKFVCGILLQSFVICVLLQKLMSSFQSSLLPVVKLVIEALNTGKQDEKQDQSQAQCETLKAEHPPKRQPQDQANFNREYQAWRNQLENQIHENSSSDALSHPPAPSFLPDKTACCICCNHDVTNLQPCPTKLLQQSKPQRCGVQSGP</sequence>
<organism evidence="3 4">
    <name type="scientific">Aureobasidium melanogenum</name>
    <name type="common">Aureobasidium pullulans var. melanogenum</name>
    <dbReference type="NCBI Taxonomy" id="46634"/>
    <lineage>
        <taxon>Eukaryota</taxon>
        <taxon>Fungi</taxon>
        <taxon>Dikarya</taxon>
        <taxon>Ascomycota</taxon>
        <taxon>Pezizomycotina</taxon>
        <taxon>Dothideomycetes</taxon>
        <taxon>Dothideomycetidae</taxon>
        <taxon>Dothideales</taxon>
        <taxon>Saccotheciaceae</taxon>
        <taxon>Aureobasidium</taxon>
    </lineage>
</organism>
<accession>A0A9P8J3A9</accession>
<dbReference type="EMBL" id="JAHFXF010000703">
    <property type="protein sequence ID" value="KAG9683563.1"/>
    <property type="molecule type" value="Genomic_DNA"/>
</dbReference>
<reference evidence="3" key="1">
    <citation type="journal article" date="2021" name="J Fungi (Basel)">
        <title>Virulence traits and population genomics of the black yeast Aureobasidium melanogenum.</title>
        <authorList>
            <person name="Cernosa A."/>
            <person name="Sun X."/>
            <person name="Gostincar C."/>
            <person name="Fang C."/>
            <person name="Gunde-Cimerman N."/>
            <person name="Song Z."/>
        </authorList>
    </citation>
    <scope>NUCLEOTIDE SEQUENCE</scope>
    <source>
        <strain evidence="3">EXF-9911</strain>
    </source>
</reference>
<keyword evidence="2" id="KW-0472">Membrane</keyword>
<feature type="region of interest" description="Disordered" evidence="1">
    <location>
        <begin position="106"/>
        <end position="132"/>
    </location>
</feature>
<protein>
    <submittedName>
        <fullName evidence="3">Uncharacterized protein</fullName>
    </submittedName>
</protein>
<dbReference type="OrthoDB" id="10425413at2759"/>
<reference evidence="3" key="2">
    <citation type="submission" date="2021-08" db="EMBL/GenBank/DDBJ databases">
        <authorList>
            <person name="Gostincar C."/>
            <person name="Sun X."/>
            <person name="Song Z."/>
            <person name="Gunde-Cimerman N."/>
        </authorList>
    </citation>
    <scope>NUCLEOTIDE SEQUENCE</scope>
    <source>
        <strain evidence="3">EXF-9911</strain>
    </source>
</reference>
<name>A0A9P8J3A9_AURME</name>
<evidence type="ECO:0000256" key="2">
    <source>
        <dbReference type="SAM" id="Phobius"/>
    </source>
</evidence>
<gene>
    <name evidence="3" type="ORF">KCU76_g13014</name>
</gene>
<proteinExistence type="predicted"/>
<dbReference type="AlphaFoldDB" id="A0A9P8J3A9"/>